<gene>
    <name evidence="1" type="ORF">Vadar_002938</name>
</gene>
<dbReference type="EMBL" id="CM037159">
    <property type="protein sequence ID" value="KAH7865157.1"/>
    <property type="molecule type" value="Genomic_DNA"/>
</dbReference>
<evidence type="ECO:0000313" key="1">
    <source>
        <dbReference type="EMBL" id="KAH7865157.1"/>
    </source>
</evidence>
<proteinExistence type="predicted"/>
<name>A0ACB7ZGK9_9ERIC</name>
<reference evidence="1 2" key="1">
    <citation type="journal article" date="2021" name="Hortic Res">
        <title>High-quality reference genome and annotation aids understanding of berry development for evergreen blueberry (Vaccinium darrowii).</title>
        <authorList>
            <person name="Yu J."/>
            <person name="Hulse-Kemp A.M."/>
            <person name="Babiker E."/>
            <person name="Staton M."/>
        </authorList>
    </citation>
    <scope>NUCLEOTIDE SEQUENCE [LARGE SCALE GENOMIC DNA]</scope>
    <source>
        <strain evidence="2">cv. NJ 8807/NJ 8810</strain>
        <tissue evidence="1">Young leaf</tissue>
    </source>
</reference>
<comment type="caution">
    <text evidence="1">The sequence shown here is derived from an EMBL/GenBank/DDBJ whole genome shotgun (WGS) entry which is preliminary data.</text>
</comment>
<protein>
    <submittedName>
        <fullName evidence="1">Uncharacterized protein</fullName>
    </submittedName>
</protein>
<keyword evidence="2" id="KW-1185">Reference proteome</keyword>
<organism evidence="1 2">
    <name type="scientific">Vaccinium darrowii</name>
    <dbReference type="NCBI Taxonomy" id="229202"/>
    <lineage>
        <taxon>Eukaryota</taxon>
        <taxon>Viridiplantae</taxon>
        <taxon>Streptophyta</taxon>
        <taxon>Embryophyta</taxon>
        <taxon>Tracheophyta</taxon>
        <taxon>Spermatophyta</taxon>
        <taxon>Magnoliopsida</taxon>
        <taxon>eudicotyledons</taxon>
        <taxon>Gunneridae</taxon>
        <taxon>Pentapetalae</taxon>
        <taxon>asterids</taxon>
        <taxon>Ericales</taxon>
        <taxon>Ericaceae</taxon>
        <taxon>Vaccinioideae</taxon>
        <taxon>Vaccinieae</taxon>
        <taxon>Vaccinium</taxon>
    </lineage>
</organism>
<sequence>MRWTFPCEEARIQSATLYLDLRYPYQTKRLKSIADDKKMMKSLLSQQQNQGVEENMSNLTSASGEASVSSGNIRAESGSIYPQQYFAQNQTQQVLVKKKRNLPGNPDPDSEVISLSPKTLMATNRFICEICSKGFQRDQNLQLHRRGHNLPWKLKQRTSKEIIRKKVYVCPEPSCVHHHPSRALGDLTGIKKHFCRKHGEKKWKCDKCSKRYAVQSDWKAHSKTCGTREYRCDCGTLFSRRDSFITHRAFCDALAEESARTTITAGNPLLSTTSPISHINPQSIQFQPQFLHPFPMKQEQQNFPPWLSCPPPAVGSGPGPPPPPLFSTTRLDHHQDLITNHQDFENPISPNNPSSLGPTTTPTLQPPYHHQPIASPHMSATALLQKAAQMGATMGGSHQGQGHHVSADSSDNYMSTAGFGLNLASREEMGAGFFVPFGNDNNSNKAANLFGTEAGSGAAAAGAGAGAPHPSSSFLQDMISLSSANGFVGSAFDDTFGGMLSPKKDCSGGGGRGGNEGMTRDFLGLRPLSENDILSIAGLSTHVGNQNQTQKSWQGN</sequence>
<dbReference type="Proteomes" id="UP000828048">
    <property type="component" value="Chromosome 9"/>
</dbReference>
<evidence type="ECO:0000313" key="2">
    <source>
        <dbReference type="Proteomes" id="UP000828048"/>
    </source>
</evidence>
<accession>A0ACB7ZGK9</accession>